<dbReference type="GO" id="GO:0020037">
    <property type="term" value="F:heme binding"/>
    <property type="evidence" value="ECO:0007669"/>
    <property type="project" value="InterPro"/>
</dbReference>
<dbReference type="PANTHER" id="PTHR35008:SF8">
    <property type="entry name" value="ALCOHOL DEHYDROGENASE CYTOCHROME C SUBUNIT"/>
    <property type="match status" value="1"/>
</dbReference>
<protein>
    <submittedName>
        <fullName evidence="6">C-type cytochrome</fullName>
    </submittedName>
</protein>
<name>A0A7K1TA47_9BACT</name>
<sequence length="134" mass="14063">MPVNEGPGQLAGDSTALPVAYKPASPEEASAIAAGDALFKNNCAQCHAVNDKVVGPALAGITKRRPISWLLPWVKNSSKVIASGDEYAVKLFNDNGKQQMPSFPQLSDKDIKSIVAWVNSQEGSSAQTGAVAVR</sequence>
<dbReference type="Proteomes" id="UP000441336">
    <property type="component" value="Unassembled WGS sequence"/>
</dbReference>
<evidence type="ECO:0000259" key="5">
    <source>
        <dbReference type="PROSITE" id="PS51007"/>
    </source>
</evidence>
<dbReference type="GO" id="GO:0046872">
    <property type="term" value="F:metal ion binding"/>
    <property type="evidence" value="ECO:0007669"/>
    <property type="project" value="UniProtKB-KW"/>
</dbReference>
<evidence type="ECO:0000256" key="3">
    <source>
        <dbReference type="ARBA" id="ARBA00023004"/>
    </source>
</evidence>
<comment type="caution">
    <text evidence="6">The sequence shown here is derived from an EMBL/GenBank/DDBJ whole genome shotgun (WGS) entry which is preliminary data.</text>
</comment>
<dbReference type="InterPro" id="IPR051459">
    <property type="entry name" value="Cytochrome_c-type_DH"/>
</dbReference>
<reference evidence="6 7" key="1">
    <citation type="submission" date="2019-12" db="EMBL/GenBank/DDBJ databases">
        <title>Hymenobacter sp. HMF4947 Genome sequencing and assembly.</title>
        <authorList>
            <person name="Kang H."/>
            <person name="Cha I."/>
            <person name="Kim H."/>
            <person name="Joh K."/>
        </authorList>
    </citation>
    <scope>NUCLEOTIDE SEQUENCE [LARGE SCALE GENOMIC DNA]</scope>
    <source>
        <strain evidence="6 7">HMF4947</strain>
    </source>
</reference>
<keyword evidence="2 4" id="KW-0479">Metal-binding</keyword>
<dbReference type="PANTHER" id="PTHR35008">
    <property type="entry name" value="BLL4482 PROTEIN-RELATED"/>
    <property type="match status" value="1"/>
</dbReference>
<feature type="domain" description="Cytochrome c" evidence="5">
    <location>
        <begin position="30"/>
        <end position="122"/>
    </location>
</feature>
<keyword evidence="7" id="KW-1185">Reference proteome</keyword>
<organism evidence="6 7">
    <name type="scientific">Hymenobacter ginkgonis</name>
    <dbReference type="NCBI Taxonomy" id="2682976"/>
    <lineage>
        <taxon>Bacteria</taxon>
        <taxon>Pseudomonadati</taxon>
        <taxon>Bacteroidota</taxon>
        <taxon>Cytophagia</taxon>
        <taxon>Cytophagales</taxon>
        <taxon>Hymenobacteraceae</taxon>
        <taxon>Hymenobacter</taxon>
    </lineage>
</organism>
<dbReference type="AlphaFoldDB" id="A0A7K1TA47"/>
<dbReference type="Pfam" id="PF00034">
    <property type="entry name" value="Cytochrom_C"/>
    <property type="match status" value="1"/>
</dbReference>
<dbReference type="Gene3D" id="1.10.760.10">
    <property type="entry name" value="Cytochrome c-like domain"/>
    <property type="match status" value="1"/>
</dbReference>
<evidence type="ECO:0000256" key="2">
    <source>
        <dbReference type="ARBA" id="ARBA00022723"/>
    </source>
</evidence>
<gene>
    <name evidence="6" type="ORF">GO988_01790</name>
</gene>
<dbReference type="EMBL" id="WQKZ01000001">
    <property type="protein sequence ID" value="MVN75051.1"/>
    <property type="molecule type" value="Genomic_DNA"/>
</dbReference>
<proteinExistence type="predicted"/>
<evidence type="ECO:0000256" key="1">
    <source>
        <dbReference type="ARBA" id="ARBA00022617"/>
    </source>
</evidence>
<keyword evidence="1 4" id="KW-0349">Heme</keyword>
<dbReference type="InterPro" id="IPR036909">
    <property type="entry name" value="Cyt_c-like_dom_sf"/>
</dbReference>
<keyword evidence="3 4" id="KW-0408">Iron</keyword>
<dbReference type="PROSITE" id="PS51007">
    <property type="entry name" value="CYTC"/>
    <property type="match status" value="1"/>
</dbReference>
<dbReference type="SUPFAM" id="SSF46626">
    <property type="entry name" value="Cytochrome c"/>
    <property type="match status" value="1"/>
</dbReference>
<evidence type="ECO:0000256" key="4">
    <source>
        <dbReference type="PROSITE-ProRule" id="PRU00433"/>
    </source>
</evidence>
<dbReference type="InterPro" id="IPR009056">
    <property type="entry name" value="Cyt_c-like_dom"/>
</dbReference>
<dbReference type="GO" id="GO:0009055">
    <property type="term" value="F:electron transfer activity"/>
    <property type="evidence" value="ECO:0007669"/>
    <property type="project" value="InterPro"/>
</dbReference>
<evidence type="ECO:0000313" key="7">
    <source>
        <dbReference type="Proteomes" id="UP000441336"/>
    </source>
</evidence>
<evidence type="ECO:0000313" key="6">
    <source>
        <dbReference type="EMBL" id="MVN75051.1"/>
    </source>
</evidence>
<accession>A0A7K1TA47</accession>